<keyword evidence="3" id="KW-1185">Reference proteome</keyword>
<evidence type="ECO:0000259" key="1">
    <source>
        <dbReference type="Pfam" id="PF20231"/>
    </source>
</evidence>
<dbReference type="Proteomes" id="UP000037035">
    <property type="component" value="Unassembled WGS sequence"/>
</dbReference>
<organism evidence="2 3">
    <name type="scientific">Puccinia sorghi</name>
    <dbReference type="NCBI Taxonomy" id="27349"/>
    <lineage>
        <taxon>Eukaryota</taxon>
        <taxon>Fungi</taxon>
        <taxon>Dikarya</taxon>
        <taxon>Basidiomycota</taxon>
        <taxon>Pucciniomycotina</taxon>
        <taxon>Pucciniomycetes</taxon>
        <taxon>Pucciniales</taxon>
        <taxon>Pucciniaceae</taxon>
        <taxon>Puccinia</taxon>
    </lineage>
</organism>
<dbReference type="VEuPathDB" id="FungiDB:VP01_4446g1"/>
<dbReference type="InterPro" id="IPR046496">
    <property type="entry name" value="DUF6589"/>
</dbReference>
<dbReference type="EMBL" id="LAVV01009553">
    <property type="protein sequence ID" value="KNZ50397.1"/>
    <property type="molecule type" value="Genomic_DNA"/>
</dbReference>
<comment type="caution">
    <text evidence="2">The sequence shown here is derived from an EMBL/GenBank/DDBJ whole genome shotgun (WGS) entry which is preliminary data.</text>
</comment>
<protein>
    <recommendedName>
        <fullName evidence="1">DUF6589 domain-containing protein</fullName>
    </recommendedName>
</protein>
<evidence type="ECO:0000313" key="3">
    <source>
        <dbReference type="Proteomes" id="UP000037035"/>
    </source>
</evidence>
<proteinExistence type="predicted"/>
<dbReference type="STRING" id="27349.A0A0L6UQA2"/>
<feature type="domain" description="DUF6589" evidence="1">
    <location>
        <begin position="119"/>
        <end position="195"/>
    </location>
</feature>
<reference evidence="2 3" key="1">
    <citation type="submission" date="2015-08" db="EMBL/GenBank/DDBJ databases">
        <title>Next Generation Sequencing and Analysis of the Genome of Puccinia sorghi L Schw, the Causal Agent of Maize Common Rust.</title>
        <authorList>
            <person name="Rochi L."/>
            <person name="Burguener G."/>
            <person name="Darino M."/>
            <person name="Turjanski A."/>
            <person name="Kreff E."/>
            <person name="Dieguez M.J."/>
            <person name="Sacco F."/>
        </authorList>
    </citation>
    <scope>NUCLEOTIDE SEQUENCE [LARGE SCALE GENOMIC DNA]</scope>
    <source>
        <strain evidence="2 3">RO10H11247</strain>
    </source>
</reference>
<sequence length="230" mass="26126">MSFNLPLVKLISHIQPDIQMLKLIDTSDNSAIGLGQVIDSIAQQSNGSTYNLYGRLILINGDLAAVCNFNSLQSLCAPIQQIQTKANYTKLEMEFHHQGGIYSILHSNILLQLHKFSTKTWAMMSQSLKGLNNYSGYLPWMLLMLTKVLHPSVAKLFKHSLLFSPSDGPNHFFAKDFYLEILNYWLLTCWQEKNNFVYWSTSFCRPGQKNVQEIASDIFEEPGWPATADT</sequence>
<name>A0A0L6UQA2_9BASI</name>
<accession>A0A0L6UQA2</accession>
<gene>
    <name evidence="2" type="ORF">VP01_4446g1</name>
</gene>
<dbReference type="Pfam" id="PF20231">
    <property type="entry name" value="DUF6589"/>
    <property type="match status" value="1"/>
</dbReference>
<evidence type="ECO:0000313" key="2">
    <source>
        <dbReference type="EMBL" id="KNZ50397.1"/>
    </source>
</evidence>
<dbReference type="OrthoDB" id="2506879at2759"/>
<dbReference type="AlphaFoldDB" id="A0A0L6UQA2"/>